<reference evidence="8 9" key="2">
    <citation type="submission" date="2018-12" db="EMBL/GenBank/DDBJ databases">
        <title>Nakamurella antarcticus sp. nov., isolated from Antarctica South Shetland Islands soil.</title>
        <authorList>
            <person name="Peng F."/>
        </authorList>
    </citation>
    <scope>NUCLEOTIDE SEQUENCE [LARGE SCALE GENOMIC DNA]</scope>
    <source>
        <strain evidence="8 9">S14-144</strain>
    </source>
</reference>
<protein>
    <submittedName>
        <fullName evidence="8">GtrA family protein</fullName>
    </submittedName>
</protein>
<dbReference type="GO" id="GO:0000271">
    <property type="term" value="P:polysaccharide biosynthetic process"/>
    <property type="evidence" value="ECO:0007669"/>
    <property type="project" value="InterPro"/>
</dbReference>
<dbReference type="Pfam" id="PF04138">
    <property type="entry name" value="GtrA_DPMS_TM"/>
    <property type="match status" value="1"/>
</dbReference>
<gene>
    <name evidence="8" type="ORF">EH165_00925</name>
</gene>
<evidence type="ECO:0000313" key="8">
    <source>
        <dbReference type="EMBL" id="AZI56945.1"/>
    </source>
</evidence>
<name>A0A3G8ZJD0_9ACTN</name>
<dbReference type="GO" id="GO:0005886">
    <property type="term" value="C:plasma membrane"/>
    <property type="evidence" value="ECO:0007669"/>
    <property type="project" value="TreeGrafter"/>
</dbReference>
<evidence type="ECO:0000313" key="9">
    <source>
        <dbReference type="Proteomes" id="UP000268084"/>
    </source>
</evidence>
<proteinExistence type="inferred from homology"/>
<feature type="transmembrane region" description="Helical" evidence="6">
    <location>
        <begin position="94"/>
        <end position="115"/>
    </location>
</feature>
<keyword evidence="4 6" id="KW-1133">Transmembrane helix</keyword>
<keyword evidence="9" id="KW-1185">Reference proteome</keyword>
<evidence type="ECO:0000256" key="4">
    <source>
        <dbReference type="ARBA" id="ARBA00022989"/>
    </source>
</evidence>
<evidence type="ECO:0000259" key="7">
    <source>
        <dbReference type="Pfam" id="PF04138"/>
    </source>
</evidence>
<sequence length="165" mass="17343">MHICFASDKPCAPDAADNVSFRGAGASKSQLSRFIGIGGIATVIQLGMFAGLALITSTVWANIISWTLSTVVANRAHRSVTFKVHDKDSRQRDLSVAAAFSLVALVASTLVLATVDTNGTMSLIVLISVNGAVGVARYVALRWWFGKHQHSPVSAPRVIAQPAGA</sequence>
<feature type="domain" description="GtrA/DPMS transmembrane" evidence="7">
    <location>
        <begin position="33"/>
        <end position="144"/>
    </location>
</feature>
<dbReference type="Proteomes" id="UP000268084">
    <property type="component" value="Chromosome"/>
</dbReference>
<evidence type="ECO:0000256" key="6">
    <source>
        <dbReference type="SAM" id="Phobius"/>
    </source>
</evidence>
<dbReference type="RefSeq" id="WP_124797630.1">
    <property type="nucleotide sequence ID" value="NZ_CP034170.1"/>
</dbReference>
<dbReference type="EMBL" id="CP034170">
    <property type="protein sequence ID" value="AZI56945.1"/>
    <property type="molecule type" value="Genomic_DNA"/>
</dbReference>
<dbReference type="OrthoDB" id="5197823at2"/>
<feature type="transmembrane region" description="Helical" evidence="6">
    <location>
        <begin position="31"/>
        <end position="48"/>
    </location>
</feature>
<dbReference type="PANTHER" id="PTHR38459">
    <property type="entry name" value="PROPHAGE BACTOPRENOL-LINKED GLUCOSE TRANSLOCASE HOMOLOG"/>
    <property type="match status" value="1"/>
</dbReference>
<evidence type="ECO:0000256" key="3">
    <source>
        <dbReference type="ARBA" id="ARBA00022692"/>
    </source>
</evidence>
<comment type="subcellular location">
    <subcellularLocation>
        <location evidence="1">Membrane</location>
        <topology evidence="1">Multi-pass membrane protein</topology>
    </subcellularLocation>
</comment>
<evidence type="ECO:0000256" key="2">
    <source>
        <dbReference type="ARBA" id="ARBA00009399"/>
    </source>
</evidence>
<dbReference type="InterPro" id="IPR007267">
    <property type="entry name" value="GtrA_DPMS_TM"/>
</dbReference>
<reference evidence="8 9" key="1">
    <citation type="submission" date="2018-11" db="EMBL/GenBank/DDBJ databases">
        <authorList>
            <person name="Da X."/>
        </authorList>
    </citation>
    <scope>NUCLEOTIDE SEQUENCE [LARGE SCALE GENOMIC DNA]</scope>
    <source>
        <strain evidence="8 9">S14-144</strain>
    </source>
</reference>
<evidence type="ECO:0000256" key="5">
    <source>
        <dbReference type="ARBA" id="ARBA00023136"/>
    </source>
</evidence>
<evidence type="ECO:0000256" key="1">
    <source>
        <dbReference type="ARBA" id="ARBA00004141"/>
    </source>
</evidence>
<keyword evidence="3 6" id="KW-0812">Transmembrane</keyword>
<dbReference type="InterPro" id="IPR051401">
    <property type="entry name" value="GtrA_CellWall_Glycosyl"/>
</dbReference>
<feature type="transmembrane region" description="Helical" evidence="6">
    <location>
        <begin position="121"/>
        <end position="140"/>
    </location>
</feature>
<dbReference type="PANTHER" id="PTHR38459:SF1">
    <property type="entry name" value="PROPHAGE BACTOPRENOL-LINKED GLUCOSE TRANSLOCASE HOMOLOG"/>
    <property type="match status" value="1"/>
</dbReference>
<accession>A0A3G8ZJD0</accession>
<dbReference type="KEGG" id="nak:EH165_00925"/>
<comment type="similarity">
    <text evidence="2">Belongs to the GtrA family.</text>
</comment>
<dbReference type="AlphaFoldDB" id="A0A3G8ZJD0"/>
<organism evidence="8 9">
    <name type="scientific">Nakamurella antarctica</name>
    <dbReference type="NCBI Taxonomy" id="1902245"/>
    <lineage>
        <taxon>Bacteria</taxon>
        <taxon>Bacillati</taxon>
        <taxon>Actinomycetota</taxon>
        <taxon>Actinomycetes</taxon>
        <taxon>Nakamurellales</taxon>
        <taxon>Nakamurellaceae</taxon>
        <taxon>Nakamurella</taxon>
    </lineage>
</organism>
<keyword evidence="5 6" id="KW-0472">Membrane</keyword>